<organism evidence="1 2">
    <name type="scientific">Pseudomonas asplenii</name>
    <dbReference type="NCBI Taxonomy" id="53407"/>
    <lineage>
        <taxon>Bacteria</taxon>
        <taxon>Pseudomonadati</taxon>
        <taxon>Pseudomonadota</taxon>
        <taxon>Gammaproteobacteria</taxon>
        <taxon>Pseudomonadales</taxon>
        <taxon>Pseudomonadaceae</taxon>
        <taxon>Pseudomonas</taxon>
    </lineage>
</organism>
<dbReference type="EMBL" id="JSYZ01000007">
    <property type="protein sequence ID" value="KPA91234.1"/>
    <property type="molecule type" value="Genomic_DNA"/>
</dbReference>
<dbReference type="RefSeq" id="WP_054061234.1">
    <property type="nucleotide sequence ID" value="NZ_JSYZ01000007.1"/>
</dbReference>
<comment type="caution">
    <text evidence="1">The sequence shown here is derived from an EMBL/GenBank/DDBJ whole genome shotgun (WGS) entry which is preliminary data.</text>
</comment>
<gene>
    <name evidence="1" type="ORF">PF66_02115</name>
</gene>
<keyword evidence="2" id="KW-1185">Reference proteome</keyword>
<accession>A0A0M9GHB3</accession>
<reference evidence="1 2" key="1">
    <citation type="journal article" date="2015" name="PLoS ONE">
        <title>Rice-Infecting Pseudomonas Genomes Are Highly Accessorized and Harbor Multiple Putative Virulence Mechanisms to Cause Sheath Brown Rot.</title>
        <authorList>
            <person name="Quibod I.L."/>
            <person name="Grande G."/>
            <person name="Oreiro E.G."/>
            <person name="Borja F.N."/>
            <person name="Dossa G.S."/>
            <person name="Mauleon R."/>
            <person name="Cruz C.V."/>
            <person name="Oliva R."/>
        </authorList>
    </citation>
    <scope>NUCLEOTIDE SEQUENCE [LARGE SCALE GENOMIC DNA]</scope>
    <source>
        <strain evidence="1 2">IRRI 6609</strain>
    </source>
</reference>
<dbReference type="Proteomes" id="UP000037931">
    <property type="component" value="Unassembled WGS sequence"/>
</dbReference>
<protein>
    <submittedName>
        <fullName evidence="1">Uncharacterized protein</fullName>
    </submittedName>
</protein>
<dbReference type="STRING" id="50340.PF66_02115"/>
<proteinExistence type="predicted"/>
<evidence type="ECO:0000313" key="2">
    <source>
        <dbReference type="Proteomes" id="UP000037931"/>
    </source>
</evidence>
<dbReference type="PATRIC" id="fig|50340.43.peg.5482"/>
<sequence length="128" mass="14728">MQVDDTHFPLVWMQANRTGLAADDNPFAGFEALLERQQPFVLLNEEGLGEGRYEHTHEERKQVSLWMKRHREPLRAFVKVAIYVEADAATRAATESFAPAYEKFWGYPMLIVASRDEALARARDYLAN</sequence>
<dbReference type="OrthoDB" id="8905727at2"/>
<evidence type="ECO:0000313" key="1">
    <source>
        <dbReference type="EMBL" id="KPA91234.1"/>
    </source>
</evidence>
<name>A0A0M9GHB3_9PSED</name>
<dbReference type="AlphaFoldDB" id="A0A0M9GHB3"/>